<dbReference type="Gene3D" id="3.30.70.100">
    <property type="match status" value="1"/>
</dbReference>
<name>A0A089WNU8_9PSED</name>
<evidence type="ECO:0000313" key="2">
    <source>
        <dbReference type="EMBL" id="AIR90246.1"/>
    </source>
</evidence>
<dbReference type="SUPFAM" id="SSF54909">
    <property type="entry name" value="Dimeric alpha+beta barrel"/>
    <property type="match status" value="1"/>
</dbReference>
<dbReference type="Proteomes" id="UP000029493">
    <property type="component" value="Chromosome"/>
</dbReference>
<evidence type="ECO:0000259" key="1">
    <source>
        <dbReference type="Pfam" id="PF03992"/>
    </source>
</evidence>
<reference evidence="2 3" key="1">
    <citation type="submission" date="2014-09" db="EMBL/GenBank/DDBJ databases">
        <authorList>
            <person name="Chan K.-G."/>
        </authorList>
    </citation>
    <scope>NUCLEOTIDE SEQUENCE [LARGE SCALE GENOMIC DNA]</scope>
    <source>
        <strain evidence="2 3">ND07</strain>
    </source>
</reference>
<proteinExistence type="predicted"/>
<dbReference type="EMBL" id="CP009455">
    <property type="protein sequence ID" value="AIR90246.1"/>
    <property type="molecule type" value="Genomic_DNA"/>
</dbReference>
<dbReference type="InterPro" id="IPR011008">
    <property type="entry name" value="Dimeric_a/b-barrel"/>
</dbReference>
<dbReference type="InterPro" id="IPR007138">
    <property type="entry name" value="ABM_dom"/>
</dbReference>
<keyword evidence="3" id="KW-1185">Reference proteome</keyword>
<organism evidence="2 3">
    <name type="scientific">Pseudomonas cremoricolorata</name>
    <dbReference type="NCBI Taxonomy" id="157783"/>
    <lineage>
        <taxon>Bacteria</taxon>
        <taxon>Pseudomonadati</taxon>
        <taxon>Pseudomonadota</taxon>
        <taxon>Gammaproteobacteria</taxon>
        <taxon>Pseudomonadales</taxon>
        <taxon>Pseudomonadaceae</taxon>
        <taxon>Pseudomonas</taxon>
    </lineage>
</organism>
<dbReference type="Pfam" id="PF03992">
    <property type="entry name" value="ABM"/>
    <property type="match status" value="1"/>
</dbReference>
<evidence type="ECO:0000313" key="3">
    <source>
        <dbReference type="Proteomes" id="UP000029493"/>
    </source>
</evidence>
<sequence>MPDSFHVLELAVFTVKPEQVAHMPALRSELRQTLRDFPGLIDYRPYSPISADRTFVDLAVWDTLEHAKNVASAFNQGDPRFARYMNAIESLSFMSHLRPDQS</sequence>
<dbReference type="AlphaFoldDB" id="A0A089WNU8"/>
<feature type="domain" description="ABM" evidence="1">
    <location>
        <begin position="9"/>
        <end position="68"/>
    </location>
</feature>
<dbReference type="RefSeq" id="WP_038412856.1">
    <property type="nucleotide sequence ID" value="NZ_CP009455.1"/>
</dbReference>
<gene>
    <name evidence="2" type="ORF">LK03_13495</name>
</gene>
<protein>
    <recommendedName>
        <fullName evidence="1">ABM domain-containing protein</fullName>
    </recommendedName>
</protein>
<accession>A0A089WNU8</accession>
<dbReference type="OrthoDB" id="6886802at2"/>
<dbReference type="KEGG" id="psw:LK03_13495"/>
<dbReference type="STRING" id="157783.LK03_13495"/>